<keyword evidence="5" id="KW-1185">Reference proteome</keyword>
<accession>A0ABP4U1U3</accession>
<dbReference type="InterPro" id="IPR002173">
    <property type="entry name" value="Carboh/pur_kinase_PfkB_CS"/>
</dbReference>
<organism evidence="4 5">
    <name type="scientific">Fodinicola feengrottensis</name>
    <dbReference type="NCBI Taxonomy" id="435914"/>
    <lineage>
        <taxon>Bacteria</taxon>
        <taxon>Bacillati</taxon>
        <taxon>Actinomycetota</taxon>
        <taxon>Actinomycetes</taxon>
        <taxon>Mycobacteriales</taxon>
        <taxon>Fodinicola</taxon>
    </lineage>
</organism>
<dbReference type="Proteomes" id="UP001500618">
    <property type="component" value="Unassembled WGS sequence"/>
</dbReference>
<keyword evidence="1" id="KW-0808">Transferase</keyword>
<dbReference type="SUPFAM" id="SSF53613">
    <property type="entry name" value="Ribokinase-like"/>
    <property type="match status" value="1"/>
</dbReference>
<dbReference type="InterPro" id="IPR011611">
    <property type="entry name" value="PfkB_dom"/>
</dbReference>
<keyword evidence="2 4" id="KW-0418">Kinase</keyword>
<dbReference type="PROSITE" id="PS00584">
    <property type="entry name" value="PFKB_KINASES_2"/>
    <property type="match status" value="1"/>
</dbReference>
<dbReference type="Gene3D" id="3.40.1190.20">
    <property type="match status" value="1"/>
</dbReference>
<dbReference type="InterPro" id="IPR029056">
    <property type="entry name" value="Ribokinase-like"/>
</dbReference>
<protein>
    <submittedName>
        <fullName evidence="4">PfkB family carbohydrate kinase</fullName>
    </submittedName>
</protein>
<reference evidence="5" key="1">
    <citation type="journal article" date="2019" name="Int. J. Syst. Evol. Microbiol.">
        <title>The Global Catalogue of Microorganisms (GCM) 10K type strain sequencing project: providing services to taxonomists for standard genome sequencing and annotation.</title>
        <authorList>
            <consortium name="The Broad Institute Genomics Platform"/>
            <consortium name="The Broad Institute Genome Sequencing Center for Infectious Disease"/>
            <person name="Wu L."/>
            <person name="Ma J."/>
        </authorList>
    </citation>
    <scope>NUCLEOTIDE SEQUENCE [LARGE SCALE GENOMIC DNA]</scope>
    <source>
        <strain evidence="5">JCM 14718</strain>
    </source>
</reference>
<dbReference type="GO" id="GO:0016301">
    <property type="term" value="F:kinase activity"/>
    <property type="evidence" value="ECO:0007669"/>
    <property type="project" value="UniProtKB-KW"/>
</dbReference>
<dbReference type="EMBL" id="BAAANY010000020">
    <property type="protein sequence ID" value="GAA1697496.1"/>
    <property type="molecule type" value="Genomic_DNA"/>
</dbReference>
<feature type="domain" description="Carbohydrate kinase PfkB" evidence="3">
    <location>
        <begin position="6"/>
        <end position="295"/>
    </location>
</feature>
<proteinExistence type="predicted"/>
<name>A0ABP4U1U3_9ACTN</name>
<dbReference type="Pfam" id="PF00294">
    <property type="entry name" value="PfkB"/>
    <property type="match status" value="1"/>
</dbReference>
<dbReference type="PANTHER" id="PTHR10584:SF166">
    <property type="entry name" value="RIBOKINASE"/>
    <property type="match status" value="1"/>
</dbReference>
<sequence>MTALPRLVHVGSVVVDIVMHVPAFPERGGDVLATRSEITPGGGLNVMVSARRQGCPVAYAGLCGTGPFGDMTRKELENNGIELLQGTYEGADTGYDVALVDPAGERSFATSLGAESRLDTEHLERIEIFPGDVVYVSGYGLIAQHNGPALAGWLPKVDPLARVIVDPGPLVADIADEVLRPVYQRADWWSCNQREATLSTGIQAPVEAAVALAGETGRAGVIVRTGPAGCVLVEAGRPPLLVPGNRVSTVDTNGAGDAHVGAFVAGLLAGLGSYEAVRRANAVAALAVTRYGPATAPAAAEVDAFLAGI</sequence>
<gene>
    <name evidence="4" type="ORF">GCM10009765_53590</name>
</gene>
<evidence type="ECO:0000256" key="1">
    <source>
        <dbReference type="ARBA" id="ARBA00022679"/>
    </source>
</evidence>
<comment type="caution">
    <text evidence="4">The sequence shown here is derived from an EMBL/GenBank/DDBJ whole genome shotgun (WGS) entry which is preliminary data.</text>
</comment>
<dbReference type="PANTHER" id="PTHR10584">
    <property type="entry name" value="SUGAR KINASE"/>
    <property type="match status" value="1"/>
</dbReference>
<evidence type="ECO:0000313" key="4">
    <source>
        <dbReference type="EMBL" id="GAA1697496.1"/>
    </source>
</evidence>
<evidence type="ECO:0000256" key="2">
    <source>
        <dbReference type="ARBA" id="ARBA00022777"/>
    </source>
</evidence>
<evidence type="ECO:0000259" key="3">
    <source>
        <dbReference type="Pfam" id="PF00294"/>
    </source>
</evidence>
<dbReference type="RefSeq" id="WP_344313183.1">
    <property type="nucleotide sequence ID" value="NZ_BAAANY010000020.1"/>
</dbReference>
<evidence type="ECO:0000313" key="5">
    <source>
        <dbReference type="Proteomes" id="UP001500618"/>
    </source>
</evidence>